<dbReference type="EMBL" id="JH660642">
    <property type="protein sequence ID" value="EIM28858.1"/>
    <property type="molecule type" value="Genomic_DNA"/>
</dbReference>
<keyword evidence="2" id="KW-1185">Reference proteome</keyword>
<sequence precursor="true">MTRSPPAAASSSTATCWGDVLRHDVTAGLVPVIPMRESAAPHTIEIAGTRPAMTVEMRLGYFAKML</sequence>
<dbReference type="Proteomes" id="UP000003947">
    <property type="component" value="Unassembled WGS sequence"/>
</dbReference>
<dbReference type="STRING" id="864069.MicloDRAFT_00025030"/>
<gene>
    <name evidence="1" type="ORF">MicloDRAFT_00025030</name>
</gene>
<organism evidence="1 2">
    <name type="scientific">Microvirga lotononidis</name>
    <dbReference type="NCBI Taxonomy" id="864069"/>
    <lineage>
        <taxon>Bacteria</taxon>
        <taxon>Pseudomonadati</taxon>
        <taxon>Pseudomonadota</taxon>
        <taxon>Alphaproteobacteria</taxon>
        <taxon>Hyphomicrobiales</taxon>
        <taxon>Methylobacteriaceae</taxon>
        <taxon>Microvirga</taxon>
    </lineage>
</organism>
<protein>
    <submittedName>
        <fullName evidence="1">Uncharacterized protein</fullName>
    </submittedName>
</protein>
<evidence type="ECO:0000313" key="2">
    <source>
        <dbReference type="Proteomes" id="UP000003947"/>
    </source>
</evidence>
<name>I4YY16_9HYPH</name>
<dbReference type="AlphaFoldDB" id="I4YY16"/>
<dbReference type="PATRIC" id="fig|864069.3.peg.2706"/>
<accession>I4YY16</accession>
<evidence type="ECO:0000313" key="1">
    <source>
        <dbReference type="EMBL" id="EIM28858.1"/>
    </source>
</evidence>
<reference evidence="1 2" key="1">
    <citation type="submission" date="2012-02" db="EMBL/GenBank/DDBJ databases">
        <title>Improved High-Quality Draft sequence of Microvirga sp. WSM3557.</title>
        <authorList>
            <consortium name="US DOE Joint Genome Institute"/>
            <person name="Lucas S."/>
            <person name="Han J."/>
            <person name="Lapidus A."/>
            <person name="Cheng J.-F."/>
            <person name="Goodwin L."/>
            <person name="Pitluck S."/>
            <person name="Peters L."/>
            <person name="Zhang X."/>
            <person name="Detter J.C."/>
            <person name="Han C."/>
            <person name="Tapia R."/>
            <person name="Land M."/>
            <person name="Hauser L."/>
            <person name="Kyrpides N."/>
            <person name="Ivanova N."/>
            <person name="Pagani I."/>
            <person name="Brau L."/>
            <person name="Yates R."/>
            <person name="O'Hara G."/>
            <person name="Rui T."/>
            <person name="Howieson J."/>
            <person name="Reeve W."/>
            <person name="Woyke T."/>
        </authorList>
    </citation>
    <scope>NUCLEOTIDE SEQUENCE [LARGE SCALE GENOMIC DNA]</scope>
    <source>
        <strain evidence="1 2">WSM3557</strain>
    </source>
</reference>
<dbReference type="HOGENOM" id="CLU_2826315_0_0_5"/>
<proteinExistence type="predicted"/>